<gene>
    <name evidence="1" type="ORF">HPS55_12850</name>
</gene>
<dbReference type="RefSeq" id="WP_172177699.1">
    <property type="nucleotide sequence ID" value="NZ_CASGIA010000037.1"/>
</dbReference>
<proteinExistence type="predicted"/>
<evidence type="ECO:0008006" key="3">
    <source>
        <dbReference type="Google" id="ProtNLM"/>
    </source>
</evidence>
<dbReference type="EMBL" id="JABKKE010000030">
    <property type="protein sequence ID" value="NPE15193.1"/>
    <property type="molecule type" value="Genomic_DNA"/>
</dbReference>
<dbReference type="GeneID" id="82158658"/>
<reference evidence="1 2" key="1">
    <citation type="submission" date="2020-05" db="EMBL/GenBank/DDBJ databases">
        <title>Distinct polysaccharide utilization as determinants for interspecies competition between intestinal Prevotella spp.</title>
        <authorList>
            <person name="Galvez E.J.C."/>
            <person name="Iljazovic A."/>
            <person name="Strowig T."/>
        </authorList>
    </citation>
    <scope>NUCLEOTIDE SEQUENCE [LARGE SCALE GENOMIC DNA]</scope>
    <source>
        <strain evidence="1 2">PROD</strain>
    </source>
</reference>
<dbReference type="Proteomes" id="UP001193734">
    <property type="component" value="Unassembled WGS sequence"/>
</dbReference>
<sequence>MRTKFYILIICQALTAVVYGRTGNAIDIPANKNVVVSDSIPEDESALGADTIKNGKNIAKGTNAMDYLLERRYLADGETFTKRWDDHLFVEAGAGVEQMVPPGAGYKFNALTVAHLGVGKQFSKLHSARVLLNGAFGYQQDKDRLYYRMGVTADHLFSLTSYFDGFKPSRLLDISTVLGVGAQYAKYGRLGRSGTSFDVHMGLQFRFFTGPQGYINIEPYYGLATDKRDLSESRNWRKIDMFYGANVNFIYYLHNNLSPESRQHFIKNRAESNELVADSTALDSWRQPWFFEFSNGIDFTDSPTLGLTETMGHNFSISVGKWLSSAIGLRFTGTSSTVTWQKEVTPEKLSPYQPPYERDFRSCYVGMRGEALFNPLGFSANYNWDSPLGFYLLAGAEMGRIMKYQPGRHLSCNTQAYTVGAHLWARLSDGLQVFVEPRYTNYVYKVPYSNAAWNKCFSDNTYSLNMGLTVSTTGMKYRRANTADDSEMRHIVVGLGGGTNITQTRDGYSGSAGMPFNGMAFAEYHFNRIHSARVAFEYLSISRASLSSFTDYRMDSPESGYAPVNRTGLWNHRYYFGFVSFNYMVNLTNLCNGYRPGRRFELEAYVGPTCNMLFGETATLDSNERLQEGHECRLNNEAKTATKFGFNAGLKLNAHITPRIDAFFSPTIYALRNFGIDGVNFTKLRHIETLNVGVQYKF</sequence>
<evidence type="ECO:0000313" key="2">
    <source>
        <dbReference type="Proteomes" id="UP001193734"/>
    </source>
</evidence>
<keyword evidence="2" id="KW-1185">Reference proteome</keyword>
<evidence type="ECO:0000313" key="1">
    <source>
        <dbReference type="EMBL" id="NPE15193.1"/>
    </source>
</evidence>
<name>A0ABX2B0B3_9BACT</name>
<accession>A0ABX2B0B3</accession>
<comment type="caution">
    <text evidence="1">The sequence shown here is derived from an EMBL/GenBank/DDBJ whole genome shotgun (WGS) entry which is preliminary data.</text>
</comment>
<protein>
    <recommendedName>
        <fullName evidence="3">Outer membrane protein beta-barrel domain-containing protein</fullName>
    </recommendedName>
</protein>
<organism evidence="1 2">
    <name type="scientific">Xylanibacter rodentium</name>
    <dbReference type="NCBI Taxonomy" id="2736289"/>
    <lineage>
        <taxon>Bacteria</taxon>
        <taxon>Pseudomonadati</taxon>
        <taxon>Bacteroidota</taxon>
        <taxon>Bacteroidia</taxon>
        <taxon>Bacteroidales</taxon>
        <taxon>Prevotellaceae</taxon>
        <taxon>Xylanibacter</taxon>
    </lineage>
</organism>